<keyword evidence="4 7" id="KW-0472">Membrane</keyword>
<keyword evidence="5" id="KW-1015">Disulfide bond</keyword>
<gene>
    <name evidence="9" type="ORF">EQG63_10605</name>
</gene>
<evidence type="ECO:0000256" key="4">
    <source>
        <dbReference type="ARBA" id="ARBA00023136"/>
    </source>
</evidence>
<keyword evidence="3 7" id="KW-1133">Transmembrane helix</keyword>
<dbReference type="Pfam" id="PF22777">
    <property type="entry name" value="VKGC_lumenal_dom"/>
    <property type="match status" value="1"/>
</dbReference>
<evidence type="ECO:0000256" key="3">
    <source>
        <dbReference type="ARBA" id="ARBA00022989"/>
    </source>
</evidence>
<evidence type="ECO:0000259" key="8">
    <source>
        <dbReference type="SMART" id="SM00752"/>
    </source>
</evidence>
<organism evidence="9 10">
    <name type="scientific">Flavobacterium amnicola</name>
    <dbReference type="NCBI Taxonomy" id="2506422"/>
    <lineage>
        <taxon>Bacteria</taxon>
        <taxon>Pseudomonadati</taxon>
        <taxon>Bacteroidota</taxon>
        <taxon>Flavobacteriia</taxon>
        <taxon>Flavobacteriales</taxon>
        <taxon>Flavobacteriaceae</taxon>
        <taxon>Flavobacterium</taxon>
    </lineage>
</organism>
<keyword evidence="2 7" id="KW-0812">Transmembrane</keyword>
<dbReference type="SMART" id="SM00752">
    <property type="entry name" value="HTTM"/>
    <property type="match status" value="1"/>
</dbReference>
<feature type="transmembrane region" description="Helical" evidence="7">
    <location>
        <begin position="20"/>
        <end position="42"/>
    </location>
</feature>
<dbReference type="OrthoDB" id="341137at2"/>
<dbReference type="Pfam" id="PF05090">
    <property type="entry name" value="HTTM"/>
    <property type="match status" value="1"/>
</dbReference>
<dbReference type="Proteomes" id="UP000290283">
    <property type="component" value="Unassembled WGS sequence"/>
</dbReference>
<evidence type="ECO:0000256" key="2">
    <source>
        <dbReference type="ARBA" id="ARBA00022692"/>
    </source>
</evidence>
<evidence type="ECO:0000256" key="7">
    <source>
        <dbReference type="SAM" id="Phobius"/>
    </source>
</evidence>
<dbReference type="InterPro" id="IPR011020">
    <property type="entry name" value="HTTM-like"/>
</dbReference>
<comment type="subcellular location">
    <subcellularLocation>
        <location evidence="1">Endomembrane system</location>
        <topology evidence="1">Multi-pass membrane protein</topology>
    </subcellularLocation>
</comment>
<evidence type="ECO:0000256" key="1">
    <source>
        <dbReference type="ARBA" id="ARBA00004127"/>
    </source>
</evidence>
<dbReference type="AlphaFoldDB" id="A0A4Q1K1D3"/>
<feature type="transmembrane region" description="Helical" evidence="7">
    <location>
        <begin position="114"/>
        <end position="135"/>
    </location>
</feature>
<dbReference type="GO" id="GO:0012505">
    <property type="term" value="C:endomembrane system"/>
    <property type="evidence" value="ECO:0007669"/>
    <property type="project" value="UniProtKB-SubCell"/>
</dbReference>
<evidence type="ECO:0000256" key="5">
    <source>
        <dbReference type="ARBA" id="ARBA00023157"/>
    </source>
</evidence>
<keyword evidence="6" id="KW-0456">Lyase</keyword>
<dbReference type="InterPro" id="IPR053934">
    <property type="entry name" value="HTTM_dom"/>
</dbReference>
<feature type="transmembrane region" description="Helical" evidence="7">
    <location>
        <begin position="204"/>
        <end position="226"/>
    </location>
</feature>
<feature type="transmembrane region" description="Helical" evidence="7">
    <location>
        <begin position="155"/>
        <end position="172"/>
    </location>
</feature>
<dbReference type="InterPro" id="IPR053935">
    <property type="entry name" value="VKGC_lumenal_dom"/>
</dbReference>
<name>A0A4Q1K1D3_9FLAO</name>
<dbReference type="PANTHER" id="PTHR12639">
    <property type="entry name" value="VITAMIN K-DEPENDENT GAMMA-CARBOXYLASE"/>
    <property type="match status" value="1"/>
</dbReference>
<reference evidence="10" key="1">
    <citation type="submission" date="2019-01" db="EMBL/GenBank/DDBJ databases">
        <title>Cytophagaceae bacterium strain CAR-16.</title>
        <authorList>
            <person name="Chen W.-M."/>
        </authorList>
    </citation>
    <scope>NUCLEOTIDE SEQUENCE [LARGE SCALE GENOMIC DNA]</scope>
    <source>
        <strain evidence="10">LLJ-11</strain>
    </source>
</reference>
<accession>A0A4Q1K1D3</accession>
<feature type="transmembrane region" description="Helical" evidence="7">
    <location>
        <begin position="69"/>
        <end position="102"/>
    </location>
</feature>
<evidence type="ECO:0000313" key="10">
    <source>
        <dbReference type="Proteomes" id="UP000290283"/>
    </source>
</evidence>
<dbReference type="GO" id="GO:0019842">
    <property type="term" value="F:vitamin binding"/>
    <property type="evidence" value="ECO:0007669"/>
    <property type="project" value="TreeGrafter"/>
</dbReference>
<proteinExistence type="predicted"/>
<dbReference type="EMBL" id="SBKO01000005">
    <property type="protein sequence ID" value="RXR17234.1"/>
    <property type="molecule type" value="Genomic_DNA"/>
</dbReference>
<feature type="transmembrane region" description="Helical" evidence="7">
    <location>
        <begin position="233"/>
        <end position="258"/>
    </location>
</feature>
<comment type="caution">
    <text evidence="9">The sequence shown here is derived from an EMBL/GenBank/DDBJ whole genome shotgun (WGS) entry which is preliminary data.</text>
</comment>
<dbReference type="PANTHER" id="PTHR12639:SF7">
    <property type="entry name" value="HTTM DOMAIN-CONTAINING PROTEIN"/>
    <property type="match status" value="1"/>
</dbReference>
<feature type="domain" description="HTTM-like" evidence="8">
    <location>
        <begin position="10"/>
        <end position="269"/>
    </location>
</feature>
<protein>
    <submittedName>
        <fullName evidence="9">HTTM domain-containing protein</fullName>
    </submittedName>
</protein>
<dbReference type="GO" id="GO:0008488">
    <property type="term" value="F:gamma-glutamyl carboxylase activity"/>
    <property type="evidence" value="ECO:0007669"/>
    <property type="project" value="InterPro"/>
</dbReference>
<dbReference type="InterPro" id="IPR007782">
    <property type="entry name" value="VKG_COase"/>
</dbReference>
<keyword evidence="10" id="KW-1185">Reference proteome</keyword>
<evidence type="ECO:0000256" key="6">
    <source>
        <dbReference type="ARBA" id="ARBA00023239"/>
    </source>
</evidence>
<evidence type="ECO:0000313" key="9">
    <source>
        <dbReference type="EMBL" id="RXR17234.1"/>
    </source>
</evidence>
<sequence length="455" mass="53704">MNFNIQNYLNTNTQASTLAFFRLAFGLMMVFSIIRFASFGWIDQFYIQPVFHFTYYGFEWVKTLGKFTYVLFAICGISALFVALGYKYKIAIITFFLSFTYIELMDKTTYLNHYYFISVVSFVLIFLPANATFSIDAFRNSKNAFEEIPRWTTDILKLLLGIVYFYAGLAKINSDWILEAMPLKIWLPNNSNLPLIGTYFNESWVHYAFSWSGMIYDLAIPFLLLYKRTRNLAFILVVVFHLMTKILFPIGIFPYVMIVSTLLFFDASFHTKCLKFIFKIFGVATTVFENGKQKVQQYNNINKVKLSFLFCFIIFQLAFPFRYLAYPDELFWTEEGYRFSWRVMLMEKAGYTQFTVTDNLTKKTIHINNRQFLTSFQEKQMSFQPDFILEYAHFLADYHKQLGMFNPEVRVESYVAINGRLSKLYIDPKINLAQENESFSHKNWILPFNDEIKGF</sequence>
<feature type="transmembrane region" description="Helical" evidence="7">
    <location>
        <begin position="306"/>
        <end position="325"/>
    </location>
</feature>
<dbReference type="RefSeq" id="WP_129436352.1">
    <property type="nucleotide sequence ID" value="NZ_SBKO01000005.1"/>
</dbReference>